<dbReference type="Proteomes" id="UP001479436">
    <property type="component" value="Unassembled WGS sequence"/>
</dbReference>
<evidence type="ECO:0000256" key="1">
    <source>
        <dbReference type="ARBA" id="ARBA00009986"/>
    </source>
</evidence>
<dbReference type="Pfam" id="PF00171">
    <property type="entry name" value="Aldedh"/>
    <property type="match status" value="1"/>
</dbReference>
<evidence type="ECO:0000256" key="3">
    <source>
        <dbReference type="ARBA" id="ARBA00023002"/>
    </source>
</evidence>
<evidence type="ECO:0000313" key="7">
    <source>
        <dbReference type="Proteomes" id="UP001479436"/>
    </source>
</evidence>
<comment type="similarity">
    <text evidence="1">Belongs to the aldehyde dehydrogenase family.</text>
</comment>
<dbReference type="PROSITE" id="PS00070">
    <property type="entry name" value="ALDEHYDE_DEHYDR_CYS"/>
    <property type="match status" value="1"/>
</dbReference>
<dbReference type="InterPro" id="IPR016162">
    <property type="entry name" value="Ald_DH_N"/>
</dbReference>
<evidence type="ECO:0000259" key="5">
    <source>
        <dbReference type="Pfam" id="PF00171"/>
    </source>
</evidence>
<dbReference type="EMBL" id="JASJQH010008417">
    <property type="protein sequence ID" value="KAK9692839.1"/>
    <property type="molecule type" value="Genomic_DNA"/>
</dbReference>
<keyword evidence="3" id="KW-0560">Oxidoreductase</keyword>
<dbReference type="EC" id="1.2.1.27" evidence="2"/>
<protein>
    <recommendedName>
        <fullName evidence="2">methylmalonate-semialdehyde dehydrogenase (CoA acylating)</fullName>
        <ecNumber evidence="2">1.2.1.27</ecNumber>
    </recommendedName>
</protein>
<evidence type="ECO:0000256" key="4">
    <source>
        <dbReference type="ARBA" id="ARBA00023027"/>
    </source>
</evidence>
<dbReference type="InterPro" id="IPR016160">
    <property type="entry name" value="Ald_DH_CS_CYS"/>
</dbReference>
<accession>A0ABR2VPZ9</accession>
<dbReference type="NCBIfam" id="TIGR01722">
    <property type="entry name" value="MMSDH"/>
    <property type="match status" value="1"/>
</dbReference>
<organism evidence="6 7">
    <name type="scientific">Basidiobolus ranarum</name>
    <dbReference type="NCBI Taxonomy" id="34480"/>
    <lineage>
        <taxon>Eukaryota</taxon>
        <taxon>Fungi</taxon>
        <taxon>Fungi incertae sedis</taxon>
        <taxon>Zoopagomycota</taxon>
        <taxon>Entomophthoromycotina</taxon>
        <taxon>Basidiobolomycetes</taxon>
        <taxon>Basidiobolales</taxon>
        <taxon>Basidiobolaceae</taxon>
        <taxon>Basidiobolus</taxon>
    </lineage>
</organism>
<evidence type="ECO:0000313" key="6">
    <source>
        <dbReference type="EMBL" id="KAK9692839.1"/>
    </source>
</evidence>
<dbReference type="Gene3D" id="3.40.309.10">
    <property type="entry name" value="Aldehyde Dehydrogenase, Chain A, domain 2"/>
    <property type="match status" value="1"/>
</dbReference>
<keyword evidence="4" id="KW-0520">NAD</keyword>
<dbReference type="Gene3D" id="3.40.605.10">
    <property type="entry name" value="Aldehyde Dehydrogenase, Chain A, domain 1"/>
    <property type="match status" value="1"/>
</dbReference>
<dbReference type="InterPro" id="IPR016163">
    <property type="entry name" value="Ald_DH_C"/>
</dbReference>
<dbReference type="SUPFAM" id="SSF53720">
    <property type="entry name" value="ALDH-like"/>
    <property type="match status" value="1"/>
</dbReference>
<keyword evidence="7" id="KW-1185">Reference proteome</keyword>
<proteinExistence type="inferred from homology"/>
<name>A0ABR2VPZ9_9FUNG</name>
<comment type="caution">
    <text evidence="6">The sequence shown here is derived from an EMBL/GenBank/DDBJ whole genome shotgun (WGS) entry which is preliminary data.</text>
</comment>
<feature type="domain" description="Aldehyde dehydrogenase" evidence="5">
    <location>
        <begin position="46"/>
        <end position="509"/>
    </location>
</feature>
<sequence>MVLLTKTASLSLRQANGLKKLSAIATLRKLSTATEPTTKMYINGEFIESQTKEWIDLRNPATQEIVTRVPQSTPEELKEASRVAQDTFKTWKKTSLLSRQRKILDLQLAIRENMDRIANSIVTEQGKTFKDAQGDVLRGLQVVEHACGITDYMKGELLSVSKDMDTYTIKEPIGVTAGITPFNFPAMIPLWMFPLSIACGNTCIIKPSERDPGAMMILAELADQVGIPKGVLNVVHGSVDTVNFICDDPNIKAISFVGSDHAGKYIHNRGSANGKRVQANLGAKNHGVIMPDADKNHVLNQLTGAAFGAAGQRCMALSTAIFVGKSKEWLPELIERAQKLKVSSGFEPDTDLGPLITVQAKERVESLIQSGVDEGASLLLDGRGIKVPKYENGNFVGPTILSDVKTNMKCYQEEIFGPVLVCLSVDTMEEAIDIINNNRYGNGTAVFTRSGSVARKFQEEVDVGQVGINVPIPVPLPMFSFTGSRGSIAGDLNFYGKSGLQFYTSIKTVTSLWRSEDAEAGLNSVNMPTMQ</sequence>
<dbReference type="InterPro" id="IPR010061">
    <property type="entry name" value="MeMal-semiAld_DH"/>
</dbReference>
<dbReference type="InterPro" id="IPR016161">
    <property type="entry name" value="Ald_DH/histidinol_DH"/>
</dbReference>
<dbReference type="CDD" id="cd07085">
    <property type="entry name" value="ALDH_F6_MMSDH"/>
    <property type="match status" value="1"/>
</dbReference>
<dbReference type="InterPro" id="IPR015590">
    <property type="entry name" value="Aldehyde_DH_dom"/>
</dbReference>
<dbReference type="PANTHER" id="PTHR43866:SF3">
    <property type="entry name" value="METHYLMALONATE-SEMIALDEHYDE DEHYDROGENASE [ACYLATING], MITOCHONDRIAL"/>
    <property type="match status" value="1"/>
</dbReference>
<dbReference type="PANTHER" id="PTHR43866">
    <property type="entry name" value="MALONATE-SEMIALDEHYDE DEHYDROGENASE"/>
    <property type="match status" value="1"/>
</dbReference>
<reference evidence="6 7" key="1">
    <citation type="submission" date="2023-04" db="EMBL/GenBank/DDBJ databases">
        <title>Genome of Basidiobolus ranarum AG-B5.</title>
        <authorList>
            <person name="Stajich J.E."/>
            <person name="Carter-House D."/>
            <person name="Gryganskyi A."/>
        </authorList>
    </citation>
    <scope>NUCLEOTIDE SEQUENCE [LARGE SCALE GENOMIC DNA]</scope>
    <source>
        <strain evidence="6 7">AG-B5</strain>
    </source>
</reference>
<evidence type="ECO:0000256" key="2">
    <source>
        <dbReference type="ARBA" id="ARBA00013048"/>
    </source>
</evidence>
<gene>
    <name evidence="6" type="ORF">K7432_014167</name>
</gene>